<dbReference type="CDD" id="cd00383">
    <property type="entry name" value="trans_reg_C"/>
    <property type="match status" value="1"/>
</dbReference>
<keyword evidence="3" id="KW-0902">Two-component regulatory system</keyword>
<evidence type="ECO:0000256" key="1">
    <source>
        <dbReference type="ARBA" id="ARBA00018672"/>
    </source>
</evidence>
<keyword evidence="2 8" id="KW-0597">Phosphoprotein</keyword>
<dbReference type="Gene3D" id="3.40.50.2300">
    <property type="match status" value="1"/>
</dbReference>
<dbReference type="SMART" id="SM00862">
    <property type="entry name" value="Trans_reg_C"/>
    <property type="match status" value="1"/>
</dbReference>
<feature type="DNA-binding region" description="OmpR/PhoB-type" evidence="9">
    <location>
        <begin position="126"/>
        <end position="226"/>
    </location>
</feature>
<evidence type="ECO:0000256" key="4">
    <source>
        <dbReference type="ARBA" id="ARBA00023015"/>
    </source>
</evidence>
<dbReference type="SMART" id="SM00448">
    <property type="entry name" value="REC"/>
    <property type="match status" value="1"/>
</dbReference>
<organism evidence="12">
    <name type="scientific">Clostridium tertium</name>
    <dbReference type="NCBI Taxonomy" id="1559"/>
    <lineage>
        <taxon>Bacteria</taxon>
        <taxon>Bacillati</taxon>
        <taxon>Bacillota</taxon>
        <taxon>Clostridia</taxon>
        <taxon>Eubacteriales</taxon>
        <taxon>Clostridiaceae</taxon>
        <taxon>Clostridium</taxon>
    </lineage>
</organism>
<evidence type="ECO:0000256" key="2">
    <source>
        <dbReference type="ARBA" id="ARBA00022553"/>
    </source>
</evidence>
<reference evidence="12" key="1">
    <citation type="submission" date="2019-11" db="EMBL/GenBank/DDBJ databases">
        <authorList>
            <person name="Feng L."/>
        </authorList>
    </citation>
    <scope>NUCLEOTIDE SEQUENCE</scope>
    <source>
        <strain evidence="12">CTertiumLFYP3</strain>
    </source>
</reference>
<evidence type="ECO:0000259" key="10">
    <source>
        <dbReference type="PROSITE" id="PS50110"/>
    </source>
</evidence>
<dbReference type="InterPro" id="IPR036388">
    <property type="entry name" value="WH-like_DNA-bd_sf"/>
</dbReference>
<keyword evidence="4" id="KW-0805">Transcription regulation</keyword>
<dbReference type="InterPro" id="IPR039420">
    <property type="entry name" value="WalR-like"/>
</dbReference>
<evidence type="ECO:0000256" key="5">
    <source>
        <dbReference type="ARBA" id="ARBA00023125"/>
    </source>
</evidence>
<feature type="domain" description="Response regulatory" evidence="10">
    <location>
        <begin position="5"/>
        <end position="118"/>
    </location>
</feature>
<dbReference type="GO" id="GO:0000976">
    <property type="term" value="F:transcription cis-regulatory region binding"/>
    <property type="evidence" value="ECO:0007669"/>
    <property type="project" value="TreeGrafter"/>
</dbReference>
<evidence type="ECO:0000256" key="6">
    <source>
        <dbReference type="ARBA" id="ARBA00023163"/>
    </source>
</evidence>
<dbReference type="FunFam" id="3.40.50.2300:FF:000001">
    <property type="entry name" value="DNA-binding response regulator PhoB"/>
    <property type="match status" value="1"/>
</dbReference>
<dbReference type="GO" id="GO:0005829">
    <property type="term" value="C:cytosol"/>
    <property type="evidence" value="ECO:0007669"/>
    <property type="project" value="TreeGrafter"/>
</dbReference>
<dbReference type="AlphaFoldDB" id="A0A6N3AV38"/>
<evidence type="ECO:0000313" key="12">
    <source>
        <dbReference type="EMBL" id="VYT94437.1"/>
    </source>
</evidence>
<keyword evidence="6" id="KW-0804">Transcription</keyword>
<dbReference type="PROSITE" id="PS51755">
    <property type="entry name" value="OMPR_PHOB"/>
    <property type="match status" value="1"/>
</dbReference>
<dbReference type="FunFam" id="1.10.10.10:FF:000018">
    <property type="entry name" value="DNA-binding response regulator ResD"/>
    <property type="match status" value="1"/>
</dbReference>
<evidence type="ECO:0000256" key="9">
    <source>
        <dbReference type="PROSITE-ProRule" id="PRU01091"/>
    </source>
</evidence>
<comment type="function">
    <text evidence="7">May play the central regulatory role in sporulation. It may be an element of the effector pathway responsible for the activation of sporulation genes in response to nutritional stress. Spo0A may act in concert with spo0H (a sigma factor) to control the expression of some genes that are critical to the sporulation process.</text>
</comment>
<evidence type="ECO:0000256" key="8">
    <source>
        <dbReference type="PROSITE-ProRule" id="PRU00169"/>
    </source>
</evidence>
<keyword evidence="5 9" id="KW-0238">DNA-binding</keyword>
<dbReference type="PANTHER" id="PTHR48111:SF73">
    <property type="entry name" value="ALKALINE PHOSPHATASE SYNTHESIS TRANSCRIPTIONAL REGULATORY PROTEIN PHOP"/>
    <property type="match status" value="1"/>
</dbReference>
<accession>A0A6N3AV38</accession>
<dbReference type="GO" id="GO:0006355">
    <property type="term" value="P:regulation of DNA-templated transcription"/>
    <property type="evidence" value="ECO:0007669"/>
    <property type="project" value="InterPro"/>
</dbReference>
<gene>
    <name evidence="12" type="primary">mtrA</name>
    <name evidence="12" type="ORF">CTLFYP3_01072</name>
</gene>
<dbReference type="PANTHER" id="PTHR48111">
    <property type="entry name" value="REGULATOR OF RPOS"/>
    <property type="match status" value="1"/>
</dbReference>
<evidence type="ECO:0000256" key="3">
    <source>
        <dbReference type="ARBA" id="ARBA00023012"/>
    </source>
</evidence>
<dbReference type="GO" id="GO:0032993">
    <property type="term" value="C:protein-DNA complex"/>
    <property type="evidence" value="ECO:0007669"/>
    <property type="project" value="TreeGrafter"/>
</dbReference>
<proteinExistence type="predicted"/>
<dbReference type="SUPFAM" id="SSF52172">
    <property type="entry name" value="CheY-like"/>
    <property type="match status" value="1"/>
</dbReference>
<dbReference type="InterPro" id="IPR001789">
    <property type="entry name" value="Sig_transdc_resp-reg_receiver"/>
</dbReference>
<dbReference type="EMBL" id="CACRTO010000009">
    <property type="protein sequence ID" value="VYT94437.1"/>
    <property type="molecule type" value="Genomic_DNA"/>
</dbReference>
<dbReference type="PROSITE" id="PS50110">
    <property type="entry name" value="RESPONSE_REGULATORY"/>
    <property type="match status" value="1"/>
</dbReference>
<name>A0A6N3AV38_9CLOT</name>
<dbReference type="Pfam" id="PF00072">
    <property type="entry name" value="Response_reg"/>
    <property type="match status" value="1"/>
</dbReference>
<feature type="domain" description="OmpR/PhoB-type" evidence="11">
    <location>
        <begin position="126"/>
        <end position="226"/>
    </location>
</feature>
<protein>
    <recommendedName>
        <fullName evidence="1">Stage 0 sporulation protein A homolog</fullName>
    </recommendedName>
</protein>
<dbReference type="GO" id="GO:0000156">
    <property type="term" value="F:phosphorelay response regulator activity"/>
    <property type="evidence" value="ECO:0007669"/>
    <property type="project" value="TreeGrafter"/>
</dbReference>
<evidence type="ECO:0000256" key="7">
    <source>
        <dbReference type="ARBA" id="ARBA00024867"/>
    </source>
</evidence>
<dbReference type="InterPro" id="IPR011006">
    <property type="entry name" value="CheY-like_superfamily"/>
</dbReference>
<evidence type="ECO:0000259" key="11">
    <source>
        <dbReference type="PROSITE" id="PS51755"/>
    </source>
</evidence>
<sequence length="227" mass="26173">MVRKKILVVDDEVKIIEVISAYLKNEGYEVVFATNGREAIDKYKSNDIDLIILDLMLPDISGEDVCKEIREISDVPIIMLTAKTDEDSVLNGYSLGSDDYITKPFSPRQLVAKVNALFKRITKPESTKMCFNDELIIDIKSSEVIKNNEIVSLTPSEYKILIMLAKNPQQVFTREELLDYITGENDYVYDRIIDTHIKNLRFKIEDDSKNPRYIKTVRSLGYKFDEN</sequence>
<dbReference type="Pfam" id="PF00486">
    <property type="entry name" value="Trans_reg_C"/>
    <property type="match status" value="1"/>
</dbReference>
<dbReference type="Gene3D" id="1.10.10.10">
    <property type="entry name" value="Winged helix-like DNA-binding domain superfamily/Winged helix DNA-binding domain"/>
    <property type="match status" value="1"/>
</dbReference>
<dbReference type="InterPro" id="IPR001867">
    <property type="entry name" value="OmpR/PhoB-type_DNA-bd"/>
</dbReference>
<dbReference type="CDD" id="cd17574">
    <property type="entry name" value="REC_OmpR"/>
    <property type="match status" value="1"/>
</dbReference>
<feature type="modified residue" description="4-aspartylphosphate" evidence="8">
    <location>
        <position position="54"/>
    </location>
</feature>